<feature type="domain" description="RNase H type-1" evidence="1">
    <location>
        <begin position="1"/>
        <end position="97"/>
    </location>
</feature>
<dbReference type="PANTHER" id="PTHR47723">
    <property type="entry name" value="OS05G0353850 PROTEIN"/>
    <property type="match status" value="1"/>
</dbReference>
<gene>
    <name evidence="2" type="ORF">glysoja_038550</name>
</gene>
<dbReference type="SUPFAM" id="SSF53098">
    <property type="entry name" value="Ribonuclease H-like"/>
    <property type="match status" value="1"/>
</dbReference>
<dbReference type="GO" id="GO:0004523">
    <property type="term" value="F:RNA-DNA hybrid ribonuclease activity"/>
    <property type="evidence" value="ECO:0007669"/>
    <property type="project" value="InterPro"/>
</dbReference>
<accession>A0A0B2NPV8</accession>
<dbReference type="AlphaFoldDB" id="A0A0B2NPV8"/>
<dbReference type="InterPro" id="IPR044730">
    <property type="entry name" value="RNase_H-like_dom_plant"/>
</dbReference>
<dbReference type="EMBL" id="KN672128">
    <property type="protein sequence ID" value="KHM99115.1"/>
    <property type="molecule type" value="Genomic_DNA"/>
</dbReference>
<feature type="non-terminal residue" evidence="2">
    <location>
        <position position="1"/>
    </location>
</feature>
<dbReference type="Gene3D" id="3.30.420.10">
    <property type="entry name" value="Ribonuclease H-like superfamily/Ribonuclease H"/>
    <property type="match status" value="1"/>
</dbReference>
<feature type="non-terminal residue" evidence="2">
    <location>
        <position position="97"/>
    </location>
</feature>
<protein>
    <recommendedName>
        <fullName evidence="1">RNase H type-1 domain-containing protein</fullName>
    </recommendedName>
</protein>
<sequence>RNSLGQWIQGFYRSCGHTTNIHAKHLGIYHGLQRSWSLNHRHFIVESDSLTSMALIKQRSPPFHAHAALINSIRSFMSYPWEKLKFQHTYREGNMCA</sequence>
<evidence type="ECO:0000259" key="1">
    <source>
        <dbReference type="Pfam" id="PF13456"/>
    </source>
</evidence>
<dbReference type="PANTHER" id="PTHR47723:SF19">
    <property type="entry name" value="POLYNUCLEOTIDYL TRANSFERASE, RIBONUCLEASE H-LIKE SUPERFAMILY PROTEIN"/>
    <property type="match status" value="1"/>
</dbReference>
<dbReference type="InterPro" id="IPR012337">
    <property type="entry name" value="RNaseH-like_sf"/>
</dbReference>
<proteinExistence type="predicted"/>
<dbReference type="Pfam" id="PF13456">
    <property type="entry name" value="RVT_3"/>
    <property type="match status" value="1"/>
</dbReference>
<organism evidence="2">
    <name type="scientific">Glycine soja</name>
    <name type="common">Wild soybean</name>
    <dbReference type="NCBI Taxonomy" id="3848"/>
    <lineage>
        <taxon>Eukaryota</taxon>
        <taxon>Viridiplantae</taxon>
        <taxon>Streptophyta</taxon>
        <taxon>Embryophyta</taxon>
        <taxon>Tracheophyta</taxon>
        <taxon>Spermatophyta</taxon>
        <taxon>Magnoliopsida</taxon>
        <taxon>eudicotyledons</taxon>
        <taxon>Gunneridae</taxon>
        <taxon>Pentapetalae</taxon>
        <taxon>rosids</taxon>
        <taxon>fabids</taxon>
        <taxon>Fabales</taxon>
        <taxon>Fabaceae</taxon>
        <taxon>Papilionoideae</taxon>
        <taxon>50 kb inversion clade</taxon>
        <taxon>NPAAA clade</taxon>
        <taxon>indigoferoid/millettioid clade</taxon>
        <taxon>Phaseoleae</taxon>
        <taxon>Glycine</taxon>
        <taxon>Glycine subgen. Soja</taxon>
    </lineage>
</organism>
<name>A0A0B2NPV8_GLYSO</name>
<dbReference type="CDD" id="cd06222">
    <property type="entry name" value="RNase_H_like"/>
    <property type="match status" value="1"/>
</dbReference>
<dbReference type="InterPro" id="IPR002156">
    <property type="entry name" value="RNaseH_domain"/>
</dbReference>
<dbReference type="GO" id="GO:0003676">
    <property type="term" value="F:nucleic acid binding"/>
    <property type="evidence" value="ECO:0007669"/>
    <property type="project" value="InterPro"/>
</dbReference>
<dbReference type="InterPro" id="IPR036397">
    <property type="entry name" value="RNaseH_sf"/>
</dbReference>
<reference evidence="2" key="1">
    <citation type="submission" date="2014-07" db="EMBL/GenBank/DDBJ databases">
        <title>Identification of a novel salt tolerance gene in wild soybean by whole-genome sequencing.</title>
        <authorList>
            <person name="Lam H.-M."/>
            <person name="Qi X."/>
            <person name="Li M.-W."/>
            <person name="Liu X."/>
            <person name="Xie M."/>
            <person name="Ni M."/>
            <person name="Xu X."/>
        </authorList>
    </citation>
    <scope>NUCLEOTIDE SEQUENCE [LARGE SCALE GENOMIC DNA]</scope>
    <source>
        <tissue evidence="2">Root</tissue>
    </source>
</reference>
<dbReference type="InterPro" id="IPR053151">
    <property type="entry name" value="RNase_H-like"/>
</dbReference>
<dbReference type="Proteomes" id="UP000053555">
    <property type="component" value="Unassembled WGS sequence"/>
</dbReference>
<evidence type="ECO:0000313" key="2">
    <source>
        <dbReference type="EMBL" id="KHM99115.1"/>
    </source>
</evidence>